<dbReference type="Proteomes" id="UP000677305">
    <property type="component" value="Chromosome"/>
</dbReference>
<evidence type="ECO:0000313" key="2">
    <source>
        <dbReference type="Proteomes" id="UP000677305"/>
    </source>
</evidence>
<accession>A0A8J8SBA9</accession>
<dbReference type="EMBL" id="CP058561">
    <property type="protein sequence ID" value="QUH28210.1"/>
    <property type="molecule type" value="Genomic_DNA"/>
</dbReference>
<proteinExistence type="predicted"/>
<dbReference type="AlphaFoldDB" id="A0A8J8SBA9"/>
<organism evidence="1 2">
    <name type="scientific">Vallitalea guaymasensis</name>
    <dbReference type="NCBI Taxonomy" id="1185412"/>
    <lineage>
        <taxon>Bacteria</taxon>
        <taxon>Bacillati</taxon>
        <taxon>Bacillota</taxon>
        <taxon>Clostridia</taxon>
        <taxon>Lachnospirales</taxon>
        <taxon>Vallitaleaceae</taxon>
        <taxon>Vallitalea</taxon>
    </lineage>
</organism>
<reference evidence="1 2" key="1">
    <citation type="submission" date="2020-07" db="EMBL/GenBank/DDBJ databases">
        <title>Vallitalea guaymasensis genome.</title>
        <authorList>
            <person name="Postec A."/>
        </authorList>
    </citation>
    <scope>NUCLEOTIDE SEQUENCE [LARGE SCALE GENOMIC DNA]</scope>
    <source>
        <strain evidence="1 2">Ra1766G1</strain>
    </source>
</reference>
<name>A0A8J8SBA9_9FIRM</name>
<protein>
    <submittedName>
        <fullName evidence="1">Uncharacterized protein</fullName>
    </submittedName>
</protein>
<gene>
    <name evidence="1" type="ORF">HYG85_04485</name>
</gene>
<keyword evidence="2" id="KW-1185">Reference proteome</keyword>
<evidence type="ECO:0000313" key="1">
    <source>
        <dbReference type="EMBL" id="QUH28210.1"/>
    </source>
</evidence>
<dbReference type="RefSeq" id="WP_212692463.1">
    <property type="nucleotide sequence ID" value="NZ_CP058561.1"/>
</dbReference>
<sequence>MKKEVKWANPENFFAMFRCTTVQYAESFLNKGQIKFNTPDSWVKYAIENSEGRGDKFEGTMAMFDMLYDLEHIKELNEKYMKYSKLKRMKIDRSIYLKSERDMLLPCFCFYILKNKMFKCPDVGGTHRLSTMVPASYFRDFMDNLEPCKVKKLDEKDKPAVIVVYNYKEFENRIIKALMQLGLKREEIIIARVSYLDFNYNTWWDFGQIPPLELAIKDIRFSSQSEGRIIINTDDIKIKNILEEPIEIGSLEDIASISKTYLYEGMKIDLTVDL</sequence>
<dbReference type="KEGG" id="vgu:HYG85_04485"/>